<dbReference type="OrthoDB" id="6499973at2759"/>
<keyword evidence="3" id="KW-1133">Transmembrane helix</keyword>
<dbReference type="GO" id="GO:0016020">
    <property type="term" value="C:membrane"/>
    <property type="evidence" value="ECO:0007669"/>
    <property type="project" value="UniProtKB-SubCell"/>
</dbReference>
<dbReference type="InterPro" id="IPR036259">
    <property type="entry name" value="MFS_trans_sf"/>
</dbReference>
<organism evidence="5">
    <name type="scientific">Ooceraea biroi</name>
    <name type="common">Clonal raider ant</name>
    <name type="synonym">Cerapachys biroi</name>
    <dbReference type="NCBI Taxonomy" id="2015173"/>
    <lineage>
        <taxon>Eukaryota</taxon>
        <taxon>Metazoa</taxon>
        <taxon>Ecdysozoa</taxon>
        <taxon>Arthropoda</taxon>
        <taxon>Hexapoda</taxon>
        <taxon>Insecta</taxon>
        <taxon>Pterygota</taxon>
        <taxon>Neoptera</taxon>
        <taxon>Endopterygota</taxon>
        <taxon>Hymenoptera</taxon>
        <taxon>Apocrita</taxon>
        <taxon>Aculeata</taxon>
        <taxon>Formicoidea</taxon>
        <taxon>Formicidae</taxon>
        <taxon>Dorylinae</taxon>
        <taxon>Ooceraea</taxon>
    </lineage>
</organism>
<dbReference type="EMBL" id="QOIP01000010">
    <property type="protein sequence ID" value="RLU18112.1"/>
    <property type="molecule type" value="Genomic_DNA"/>
</dbReference>
<feature type="transmembrane region" description="Helical" evidence="3">
    <location>
        <begin position="536"/>
        <end position="557"/>
    </location>
</feature>
<dbReference type="InterPro" id="IPR050327">
    <property type="entry name" value="Proton-linked_MCT"/>
</dbReference>
<dbReference type="PANTHER" id="PTHR11360">
    <property type="entry name" value="MONOCARBOXYLATE TRANSPORTER"/>
    <property type="match status" value="1"/>
</dbReference>
<dbReference type="GO" id="GO:0008028">
    <property type="term" value="F:monocarboxylic acid transmembrane transporter activity"/>
    <property type="evidence" value="ECO:0007669"/>
    <property type="project" value="TreeGrafter"/>
</dbReference>
<feature type="transmembrane region" description="Helical" evidence="3">
    <location>
        <begin position="208"/>
        <end position="227"/>
    </location>
</feature>
<reference evidence="5" key="1">
    <citation type="journal article" date="2018" name="Genome Res.">
        <title>The genomic architecture and molecular evolution of ant odorant receptors.</title>
        <authorList>
            <person name="McKenzie S.K."/>
            <person name="Kronauer D.J.C."/>
        </authorList>
    </citation>
    <scope>NUCLEOTIDE SEQUENCE [LARGE SCALE GENOMIC DNA]</scope>
    <source>
        <strain evidence="5">Clonal line C1</strain>
    </source>
</reference>
<proteinExistence type="predicted"/>
<feature type="transmembrane region" description="Helical" evidence="3">
    <location>
        <begin position="89"/>
        <end position="109"/>
    </location>
</feature>
<keyword evidence="3" id="KW-0472">Membrane</keyword>
<feature type="transmembrane region" description="Helical" evidence="3">
    <location>
        <begin position="121"/>
        <end position="139"/>
    </location>
</feature>
<evidence type="ECO:0000313" key="5">
    <source>
        <dbReference type="EMBL" id="RLU18112.1"/>
    </source>
</evidence>
<dbReference type="Pfam" id="PF07690">
    <property type="entry name" value="MFS_1"/>
    <property type="match status" value="1"/>
</dbReference>
<dbReference type="PROSITE" id="PS50850">
    <property type="entry name" value="MFS"/>
    <property type="match status" value="1"/>
</dbReference>
<accession>A0A3L8DD75</accession>
<keyword evidence="3" id="KW-0812">Transmembrane</keyword>
<dbReference type="AlphaFoldDB" id="A0A3L8DD75"/>
<feature type="transmembrane region" description="Helical" evidence="3">
    <location>
        <begin position="406"/>
        <end position="426"/>
    </location>
</feature>
<feature type="transmembrane region" description="Helical" evidence="3">
    <location>
        <begin position="446"/>
        <end position="468"/>
    </location>
</feature>
<feature type="transmembrane region" description="Helical" evidence="3">
    <location>
        <begin position="569"/>
        <end position="591"/>
    </location>
</feature>
<gene>
    <name evidence="5" type="ORF">DMN91_010355</name>
</gene>
<feature type="region of interest" description="Disordered" evidence="2">
    <location>
        <begin position="355"/>
        <end position="388"/>
    </location>
</feature>
<dbReference type="Proteomes" id="UP000279307">
    <property type="component" value="Chromosome 10"/>
</dbReference>
<comment type="subcellular location">
    <subcellularLocation>
        <location evidence="1">Membrane</location>
        <topology evidence="1">Multi-pass membrane protein</topology>
    </subcellularLocation>
</comment>
<feature type="transmembrane region" description="Helical" evidence="3">
    <location>
        <begin position="475"/>
        <end position="493"/>
    </location>
</feature>
<feature type="domain" description="Major facilitator superfamily (MFS) profile" evidence="4">
    <location>
        <begin position="54"/>
        <end position="593"/>
    </location>
</feature>
<evidence type="ECO:0000256" key="2">
    <source>
        <dbReference type="SAM" id="MobiDB-lite"/>
    </source>
</evidence>
<feature type="transmembrane region" description="Helical" evidence="3">
    <location>
        <begin position="51"/>
        <end position="77"/>
    </location>
</feature>
<dbReference type="SUPFAM" id="SSF103473">
    <property type="entry name" value="MFS general substrate transporter"/>
    <property type="match status" value="1"/>
</dbReference>
<comment type="caution">
    <text evidence="5">The sequence shown here is derived from an EMBL/GenBank/DDBJ whole genome shotgun (WGS) entry which is preliminary data.</text>
</comment>
<dbReference type="PANTHER" id="PTHR11360:SF309">
    <property type="entry name" value="MONOCARBOXYLATE TRANSPORTER 7-LIKE PROTEIN"/>
    <property type="match status" value="1"/>
</dbReference>
<feature type="transmembrane region" description="Helical" evidence="3">
    <location>
        <begin position="499"/>
        <end position="524"/>
    </location>
</feature>
<feature type="transmembrane region" description="Helical" evidence="3">
    <location>
        <begin position="178"/>
        <end position="196"/>
    </location>
</feature>
<feature type="compositionally biased region" description="Basic and acidic residues" evidence="2">
    <location>
        <begin position="360"/>
        <end position="388"/>
    </location>
</feature>
<dbReference type="Gene3D" id="1.20.1250.20">
    <property type="entry name" value="MFS general substrate transporter like domains"/>
    <property type="match status" value="2"/>
</dbReference>
<evidence type="ECO:0000259" key="4">
    <source>
        <dbReference type="PROSITE" id="PS50850"/>
    </source>
</evidence>
<reference evidence="5" key="2">
    <citation type="submission" date="2018-07" db="EMBL/GenBank/DDBJ databases">
        <authorList>
            <person name="Mckenzie S.K."/>
            <person name="Kronauer D.J.C."/>
        </authorList>
    </citation>
    <scope>NUCLEOTIDE SEQUENCE</scope>
    <source>
        <strain evidence="5">Clonal line C1</strain>
    </source>
</reference>
<protein>
    <recommendedName>
        <fullName evidence="4">Major facilitator superfamily (MFS) profile domain-containing protein</fullName>
    </recommendedName>
</protein>
<sequence length="614" mass="68604">MAMTKTNDTIDLPTAINKASKNGKKHSITKMEVATEDDEITLEDLAPDGGWGWIIALATILVFISTISPTTSFAIIFGDFIEASGQAGMANSLFNSVFMITYSLASLLTNTLLKRYSARSVGIMGALLFSIPDIVLAFVRNIYDMAFLFFIQGFGTGLFFTICNTIFNAYFVKKRAKVMSASQVIISLGGIVYPSLTEKMMTMYGFRGTAAIMGAISLNSIVGMSVMHPVEWHAKKPEEVRAERARKKERKFQQQLTLSNRRSTIGANHVSSKARWSSLRSLKEENGTDVSLLLETVKPTAYRVASISAIEDEIHERTRSESIQKNLTRRMSVVSASSLVNLATSVALSDIHQHHLHEKQHKERQVDKEIQEKEEKQDNEEKQEQEEEKGYKTVLRELLDMSLIKNLGFLNLCFGISFVCTSDYGFSSLLPLMMSDAGYTKGDAALAITISGIAELVSRVLLTMFTLIVDVKAKYLFFGAMIFMGFARTGFLLCEHTLVGVLIMTAIIGTVRSWLIVPQPLVIIEDIRIEQFASAYGIFAVISGLVTIIFGAIVGFIKDWTNSYKIYQVSLLVLNCAFIIPWALQFIFIDLKKWRTQRMQKISANSLSNNHQWM</sequence>
<dbReference type="InterPro" id="IPR020846">
    <property type="entry name" value="MFS_dom"/>
</dbReference>
<evidence type="ECO:0000256" key="3">
    <source>
        <dbReference type="SAM" id="Phobius"/>
    </source>
</evidence>
<evidence type="ECO:0000256" key="1">
    <source>
        <dbReference type="ARBA" id="ARBA00004141"/>
    </source>
</evidence>
<dbReference type="InterPro" id="IPR011701">
    <property type="entry name" value="MFS"/>
</dbReference>
<name>A0A3L8DD75_OOCBI</name>
<feature type="transmembrane region" description="Helical" evidence="3">
    <location>
        <begin position="145"/>
        <end position="171"/>
    </location>
</feature>